<feature type="transmembrane region" description="Helical" evidence="1">
    <location>
        <begin position="29"/>
        <end position="56"/>
    </location>
</feature>
<organism evidence="2 3">
    <name type="scientific">Flagellimonas ochracea</name>
    <dbReference type="NCBI Taxonomy" id="2696472"/>
    <lineage>
        <taxon>Bacteria</taxon>
        <taxon>Pseudomonadati</taxon>
        <taxon>Bacteroidota</taxon>
        <taxon>Flavobacteriia</taxon>
        <taxon>Flavobacteriales</taxon>
        <taxon>Flavobacteriaceae</taxon>
        <taxon>Flagellimonas</taxon>
    </lineage>
</organism>
<evidence type="ECO:0000256" key="1">
    <source>
        <dbReference type="SAM" id="Phobius"/>
    </source>
</evidence>
<dbReference type="InterPro" id="IPR025495">
    <property type="entry name" value="DUF4386"/>
</dbReference>
<feature type="transmembrane region" description="Helical" evidence="1">
    <location>
        <begin position="68"/>
        <end position="92"/>
    </location>
</feature>
<keyword evidence="3" id="KW-1185">Reference proteome</keyword>
<protein>
    <submittedName>
        <fullName evidence="2">DUF4386 family protein</fullName>
    </submittedName>
</protein>
<dbReference type="AlphaFoldDB" id="A0A964TBB2"/>
<evidence type="ECO:0000313" key="3">
    <source>
        <dbReference type="Proteomes" id="UP000667650"/>
    </source>
</evidence>
<dbReference type="EMBL" id="JAAABI010000002">
    <property type="protein sequence ID" value="NAY91722.1"/>
    <property type="molecule type" value="Genomic_DNA"/>
</dbReference>
<comment type="caution">
    <text evidence="2">The sequence shown here is derived from an EMBL/GenBank/DDBJ whole genome shotgun (WGS) entry which is preliminary data.</text>
</comment>
<feature type="transmembrane region" description="Helical" evidence="1">
    <location>
        <begin position="175"/>
        <end position="194"/>
    </location>
</feature>
<keyword evidence="1" id="KW-0812">Transmembrane</keyword>
<evidence type="ECO:0000313" key="2">
    <source>
        <dbReference type="EMBL" id="NAY91722.1"/>
    </source>
</evidence>
<dbReference type="Pfam" id="PF14329">
    <property type="entry name" value="DUF4386"/>
    <property type="match status" value="1"/>
</dbReference>
<feature type="transmembrane region" description="Helical" evidence="1">
    <location>
        <begin position="147"/>
        <end position="169"/>
    </location>
</feature>
<keyword evidence="1" id="KW-1133">Transmembrane helix</keyword>
<sequence length="208" mass="22615">MALSVFGNLTISGIIAGKDYLPDVHAQQFSYSIATLALLFNSFGVLGIGLLSYSLLKTTNRTIARTYLVTRIFEGTVLAVGIIFLLSVVFFANQTNEAINEPDPNYYMMANYAIRLNCYSYHIAMATLGLGSIPFCAILLKHKIVPGFLSILGLIGYMVLAISSLVGLAGTDLGLLVAIPVFFFEVILGIWLIIKGIRPAMVERTVHS</sequence>
<accession>A0A964TBB2</accession>
<dbReference type="Proteomes" id="UP000667650">
    <property type="component" value="Unassembled WGS sequence"/>
</dbReference>
<gene>
    <name evidence="2" type="ORF">GTQ34_07325</name>
</gene>
<name>A0A964TBB2_9FLAO</name>
<proteinExistence type="predicted"/>
<keyword evidence="1" id="KW-0472">Membrane</keyword>
<reference evidence="2" key="1">
    <citation type="submission" date="2020-01" db="EMBL/GenBank/DDBJ databases">
        <title>Muricauda ochracea sp. nov., isolated from a tidal flat of Garorim bay in Korea.</title>
        <authorList>
            <person name="Kim D."/>
            <person name="Yoo Y."/>
            <person name="Kim J.-J."/>
        </authorList>
    </citation>
    <scope>NUCLEOTIDE SEQUENCE</scope>
    <source>
        <strain evidence="2">JGD-17</strain>
    </source>
</reference>
<feature type="transmembrane region" description="Helical" evidence="1">
    <location>
        <begin position="119"/>
        <end position="140"/>
    </location>
</feature>